<feature type="transmembrane region" description="Helical" evidence="8">
    <location>
        <begin position="261"/>
        <end position="279"/>
    </location>
</feature>
<keyword evidence="4 8" id="KW-1133">Transmembrane helix</keyword>
<feature type="transmembrane region" description="Helical" evidence="8">
    <location>
        <begin position="6"/>
        <end position="27"/>
    </location>
</feature>
<keyword evidence="5 8" id="KW-0472">Membrane</keyword>
<keyword evidence="6" id="KW-0520">NAD</keyword>
<feature type="transmembrane region" description="Helical" evidence="8">
    <location>
        <begin position="299"/>
        <end position="318"/>
    </location>
</feature>
<dbReference type="PROSITE" id="PS00668">
    <property type="entry name" value="COMPLEX1_ND1_2"/>
    <property type="match status" value="1"/>
</dbReference>
<dbReference type="PROSITE" id="PS00667">
    <property type="entry name" value="COMPLEX1_ND1_1"/>
    <property type="match status" value="1"/>
</dbReference>
<sequence length="322" mass="36263">MFIVETILSFLTIALPILIAIAYLTLAERKIMGSMQQRFGPNSVGFLGLMQPMADGLKLLLKESVIPSNSNTFSFIFAPILTFFLSLIGWSVIPFSTFGFFTNVDLSLMFLFAASSLGVYGIILSGWASNSKYAFFGAIRSAAQLISYEVSIGLILISILLSVGSLNFIDIVQFQNFVFFSTPFFPLLLMFLISILAETNRAPFDLPEAESELVSGFNVEYASMGFALFFLAEYGSIILMSVLTVVMFIGGWLFTPILFPLYPFFLGFKTCFILFFFIWVRASFPRYRVDQLMRLCWKIFLPLSFAFVIFNFSIILCFDGIF</sequence>
<comment type="similarity">
    <text evidence="2 6">Belongs to the complex I subunit 1 family.</text>
</comment>
<dbReference type="InterPro" id="IPR018086">
    <property type="entry name" value="NADH_UbQ_OxRdtase_su1_CS"/>
</dbReference>
<feature type="transmembrane region" description="Helical" evidence="8">
    <location>
        <begin position="108"/>
        <end position="128"/>
    </location>
</feature>
<evidence type="ECO:0000313" key="9">
    <source>
        <dbReference type="EMBL" id="BAP05424.1"/>
    </source>
</evidence>
<evidence type="ECO:0000256" key="1">
    <source>
        <dbReference type="ARBA" id="ARBA00004141"/>
    </source>
</evidence>
<evidence type="ECO:0000256" key="4">
    <source>
        <dbReference type="ARBA" id="ARBA00022989"/>
    </source>
</evidence>
<evidence type="ECO:0000256" key="5">
    <source>
        <dbReference type="ARBA" id="ARBA00023136"/>
    </source>
</evidence>
<keyword evidence="3 6" id="KW-0812">Transmembrane</keyword>
<dbReference type="EC" id="7.1.1.2" evidence="7"/>
<geneLocation type="mitochondrion" evidence="9"/>
<dbReference type="EMBL" id="AB930144">
    <property type="protein sequence ID" value="BAP05424.1"/>
    <property type="molecule type" value="Genomic_DNA"/>
</dbReference>
<dbReference type="GO" id="GO:0005743">
    <property type="term" value="C:mitochondrial inner membrane"/>
    <property type="evidence" value="ECO:0007669"/>
    <property type="project" value="UniProtKB-SubCell"/>
</dbReference>
<dbReference type="GO" id="GO:0003954">
    <property type="term" value="F:NADH dehydrogenase activity"/>
    <property type="evidence" value="ECO:0007669"/>
    <property type="project" value="TreeGrafter"/>
</dbReference>
<keyword evidence="7" id="KW-0830">Ubiquinone</keyword>
<feature type="transmembrane region" description="Helical" evidence="8">
    <location>
        <begin position="226"/>
        <end position="254"/>
    </location>
</feature>
<evidence type="ECO:0000256" key="6">
    <source>
        <dbReference type="RuleBase" id="RU000471"/>
    </source>
</evidence>
<reference evidence="9" key="1">
    <citation type="journal article" date="2014" name="Mob. Genet. Elements">
        <title>An intronic open reading frame was released from one of group II introns in the mitochondrial genome of the haptophyte Chrysochromulina sp. NIES-1333.</title>
        <authorList>
            <person name="Nishimura Y."/>
            <person name="Kamikawa R."/>
            <person name="Hashimoto T."/>
            <person name="Inagaki Y."/>
        </authorList>
    </citation>
    <scope>NUCLEOTIDE SEQUENCE</scope>
    <source>
        <strain evidence="9">NIES-1333</strain>
    </source>
</reference>
<keyword evidence="7 9" id="KW-0496">Mitochondrion</keyword>
<evidence type="ECO:0000256" key="8">
    <source>
        <dbReference type="SAM" id="Phobius"/>
    </source>
</evidence>
<feature type="transmembrane region" description="Helical" evidence="8">
    <location>
        <begin position="73"/>
        <end position="101"/>
    </location>
</feature>
<dbReference type="GO" id="GO:0009060">
    <property type="term" value="P:aerobic respiration"/>
    <property type="evidence" value="ECO:0007669"/>
    <property type="project" value="TreeGrafter"/>
</dbReference>
<feature type="transmembrane region" description="Helical" evidence="8">
    <location>
        <begin position="176"/>
        <end position="197"/>
    </location>
</feature>
<comment type="subcellular location">
    <subcellularLocation>
        <location evidence="1">Membrane</location>
        <topology evidence="1">Multi-pass membrane protein</topology>
    </subcellularLocation>
    <subcellularLocation>
        <location evidence="6">Mitochondrion inner membrane</location>
        <topology evidence="6">Multi-pass membrane protein</topology>
    </subcellularLocation>
</comment>
<dbReference type="PANTHER" id="PTHR11432:SF3">
    <property type="entry name" value="NADH-UBIQUINONE OXIDOREDUCTASE CHAIN 1"/>
    <property type="match status" value="1"/>
</dbReference>
<name>A0A068PC99_9EUKA</name>
<accession>A0A068PC99</accession>
<dbReference type="AlphaFoldDB" id="A0A068PC99"/>
<evidence type="ECO:0000256" key="2">
    <source>
        <dbReference type="ARBA" id="ARBA00010535"/>
    </source>
</evidence>
<feature type="transmembrane region" description="Helical" evidence="8">
    <location>
        <begin position="148"/>
        <end position="169"/>
    </location>
</feature>
<evidence type="ECO:0000256" key="3">
    <source>
        <dbReference type="ARBA" id="ARBA00022692"/>
    </source>
</evidence>
<dbReference type="Pfam" id="PF00146">
    <property type="entry name" value="NADHdh"/>
    <property type="match status" value="1"/>
</dbReference>
<evidence type="ECO:0000256" key="7">
    <source>
        <dbReference type="RuleBase" id="RU000473"/>
    </source>
</evidence>
<dbReference type="HAMAP" id="MF_01350">
    <property type="entry name" value="NDH1_NuoH"/>
    <property type="match status" value="1"/>
</dbReference>
<dbReference type="PANTHER" id="PTHR11432">
    <property type="entry name" value="NADH DEHYDROGENASE SUBUNIT 1"/>
    <property type="match status" value="1"/>
</dbReference>
<dbReference type="GO" id="GO:0008137">
    <property type="term" value="F:NADH dehydrogenase (ubiquinone) activity"/>
    <property type="evidence" value="ECO:0007669"/>
    <property type="project" value="UniProtKB-EC"/>
</dbReference>
<comment type="catalytic activity">
    <reaction evidence="7">
        <text>a ubiquinone + NADH + 5 H(+)(in) = a ubiquinol + NAD(+) + 4 H(+)(out)</text>
        <dbReference type="Rhea" id="RHEA:29091"/>
        <dbReference type="Rhea" id="RHEA-COMP:9565"/>
        <dbReference type="Rhea" id="RHEA-COMP:9566"/>
        <dbReference type="ChEBI" id="CHEBI:15378"/>
        <dbReference type="ChEBI" id="CHEBI:16389"/>
        <dbReference type="ChEBI" id="CHEBI:17976"/>
        <dbReference type="ChEBI" id="CHEBI:57540"/>
        <dbReference type="ChEBI" id="CHEBI:57945"/>
        <dbReference type="EC" id="7.1.1.2"/>
    </reaction>
</comment>
<proteinExistence type="inferred from homology"/>
<protein>
    <recommendedName>
        <fullName evidence="7">NADH-ubiquinone oxidoreductase chain 1</fullName>
        <ecNumber evidence="7">7.1.1.2</ecNumber>
    </recommendedName>
</protein>
<gene>
    <name evidence="9" type="primary">nad1</name>
</gene>
<dbReference type="InterPro" id="IPR001694">
    <property type="entry name" value="NADH_UbQ_OxRdtase_su1/FPO"/>
</dbReference>
<organism evidence="9">
    <name type="scientific">Chrysochromulina sp. NIES-1333</name>
    <dbReference type="NCBI Taxonomy" id="407208"/>
    <lineage>
        <taxon>Eukaryota</taxon>
        <taxon>Haptista</taxon>
        <taxon>Haptophyta</taxon>
        <taxon>Prymnesiophyceae</taxon>
        <taxon>Prymnesiales</taxon>
        <taxon>Chrysochromulinaceae</taxon>
        <taxon>Chrysochromulina</taxon>
    </lineage>
</organism>